<proteinExistence type="predicted"/>
<dbReference type="OrthoDB" id="3240300at2"/>
<feature type="compositionally biased region" description="Low complexity" evidence="2">
    <location>
        <begin position="186"/>
        <end position="200"/>
    </location>
</feature>
<dbReference type="STRING" id="1341695.BBOMB_1450"/>
<keyword evidence="5" id="KW-1185">Reference proteome</keyword>
<dbReference type="AlphaFoldDB" id="A0A086BNS5"/>
<dbReference type="Pfam" id="PF25591">
    <property type="entry name" value="LRV_2"/>
    <property type="match status" value="1"/>
</dbReference>
<evidence type="ECO:0000256" key="1">
    <source>
        <dbReference type="ARBA" id="ARBA00022553"/>
    </source>
</evidence>
<dbReference type="eggNOG" id="COG1716">
    <property type="taxonomic scope" value="Bacteria"/>
</dbReference>
<keyword evidence="1" id="KW-0597">Phosphoprotein</keyword>
<evidence type="ECO:0000256" key="2">
    <source>
        <dbReference type="SAM" id="MobiDB-lite"/>
    </source>
</evidence>
<feature type="compositionally biased region" description="Basic and acidic residues" evidence="2">
    <location>
        <begin position="322"/>
        <end position="338"/>
    </location>
</feature>
<sequence>MSDQRNLPHWLVKVRGIELANVGPDESVEIGRRPIRPLRDDKRRRAEIDDDGRSVSKRHALLEVDGSGSARVTDLGSTNGTYRYGGNKDLVGLTAGSPYVLPKEGTWMQLGDVPVQFSPVILDTQDDAGPQVSDLFDYAVTDSQQDLAVGDMSVEDILSLRAGEPTRVFDASEVTKKVRHTDGDDAVSGSGSSAEGSHADGLGGTAAADSKNGVERGGSEASEPVDGRAGVVKPGGNREGDVRGASPSAEISESGSAARLVDHISVNLASGNVAQTQERNLFQDALDAESQVRQEGANGGKAQDVSVQEGHASQGTTMGLRRGADESSPDRLVMKDGRTPAVSPVIRESASGADRLASGSDGLRSAGRGRQPGWSHHAVAGPGMHSEESGDGVAQSISVDGSGVDDLPPQQGVPIQDGAGDSPVATMPEGSVSVGGSDAAGAGSAFIGYAVSGDGGPQRTNVFEPGSIFEKVSQGGFADQQKTVEEGGFTSQDAAKSADFSMQFEMARHKVLLPFLAMNPNLYDDLYAWLSAQGDGDIDAALSRNAGYEKYRESSGKGRS</sequence>
<feature type="region of interest" description="Disordered" evidence="2">
    <location>
        <begin position="180"/>
        <end position="254"/>
    </location>
</feature>
<reference evidence="4 5" key="1">
    <citation type="journal article" date="2014" name="Appl. Environ. Microbiol.">
        <title>Genomic encyclopedia of type strains of the genus Bifidobacterium.</title>
        <authorList>
            <person name="Milani C."/>
            <person name="Lugli G.A."/>
            <person name="Duranti S."/>
            <person name="Turroni F."/>
            <person name="Bottacini F."/>
            <person name="Mangifesta M."/>
            <person name="Sanchez B."/>
            <person name="Viappiani A."/>
            <person name="Mancabelli L."/>
            <person name="Taminiau B."/>
            <person name="Delcenserie V."/>
            <person name="Barrangou R."/>
            <person name="Margolles A."/>
            <person name="van Sinderen D."/>
            <person name="Ventura M."/>
        </authorList>
    </citation>
    <scope>NUCLEOTIDE SEQUENCE [LARGE SCALE GENOMIC DNA]</scope>
    <source>
        <strain evidence="4 5">DSM 19703</strain>
    </source>
</reference>
<dbReference type="Pfam" id="PF00498">
    <property type="entry name" value="FHA"/>
    <property type="match status" value="1"/>
</dbReference>
<evidence type="ECO:0000259" key="3">
    <source>
        <dbReference type="PROSITE" id="PS50006"/>
    </source>
</evidence>
<organism evidence="4 5">
    <name type="scientific">Bifidobacterium bombi DSM 19703</name>
    <dbReference type="NCBI Taxonomy" id="1341695"/>
    <lineage>
        <taxon>Bacteria</taxon>
        <taxon>Bacillati</taxon>
        <taxon>Actinomycetota</taxon>
        <taxon>Actinomycetes</taxon>
        <taxon>Bifidobacteriales</taxon>
        <taxon>Bifidobacteriaceae</taxon>
        <taxon>Bifidobacterium</taxon>
    </lineage>
</organism>
<comment type="caution">
    <text evidence="4">The sequence shown here is derived from an EMBL/GenBank/DDBJ whole genome shotgun (WGS) entry which is preliminary data.</text>
</comment>
<dbReference type="InterPro" id="IPR008984">
    <property type="entry name" value="SMAD_FHA_dom_sf"/>
</dbReference>
<dbReference type="Proteomes" id="UP000028730">
    <property type="component" value="Unassembled WGS sequence"/>
</dbReference>
<dbReference type="RefSeq" id="WP_052377579.1">
    <property type="nucleotide sequence ID" value="NZ_ATLK01000002.1"/>
</dbReference>
<dbReference type="InterPro" id="IPR057893">
    <property type="entry name" value="LRV_2"/>
</dbReference>
<name>A0A086BNS5_9BIFI</name>
<protein>
    <submittedName>
        <fullName evidence="4">FHA domain protein</fullName>
    </submittedName>
</protein>
<dbReference type="InterPro" id="IPR000253">
    <property type="entry name" value="FHA_dom"/>
</dbReference>
<evidence type="ECO:0000313" key="5">
    <source>
        <dbReference type="Proteomes" id="UP000028730"/>
    </source>
</evidence>
<dbReference type="PROSITE" id="PS50006">
    <property type="entry name" value="FHA_DOMAIN"/>
    <property type="match status" value="1"/>
</dbReference>
<dbReference type="EMBL" id="ATLK01000002">
    <property type="protein sequence ID" value="KFF30589.1"/>
    <property type="molecule type" value="Genomic_DNA"/>
</dbReference>
<dbReference type="SMART" id="SM00240">
    <property type="entry name" value="FHA"/>
    <property type="match status" value="1"/>
</dbReference>
<feature type="domain" description="FHA" evidence="3">
    <location>
        <begin position="28"/>
        <end position="82"/>
    </location>
</feature>
<gene>
    <name evidence="4" type="ORF">BBOMB_1450</name>
</gene>
<dbReference type="SUPFAM" id="SSF49879">
    <property type="entry name" value="SMAD/FHA domain"/>
    <property type="match status" value="1"/>
</dbReference>
<dbReference type="Gene3D" id="2.60.200.20">
    <property type="match status" value="1"/>
</dbReference>
<evidence type="ECO:0000313" key="4">
    <source>
        <dbReference type="EMBL" id="KFF30589.1"/>
    </source>
</evidence>
<accession>A0A086BNS5</accession>
<feature type="region of interest" description="Disordered" evidence="2">
    <location>
        <begin position="290"/>
        <end position="436"/>
    </location>
</feature>